<dbReference type="InterPro" id="IPR011249">
    <property type="entry name" value="Metalloenz_LuxS/M16"/>
</dbReference>
<evidence type="ECO:0000259" key="7">
    <source>
        <dbReference type="Pfam" id="PF00675"/>
    </source>
</evidence>
<dbReference type="GO" id="GO:0006508">
    <property type="term" value="P:proteolysis"/>
    <property type="evidence" value="ECO:0007669"/>
    <property type="project" value="UniProtKB-KW"/>
</dbReference>
<keyword evidence="4" id="KW-0378">Hydrolase</keyword>
<evidence type="ECO:0000256" key="6">
    <source>
        <dbReference type="ARBA" id="ARBA00023049"/>
    </source>
</evidence>
<keyword evidence="5" id="KW-0862">Zinc</keyword>
<dbReference type="InterPro" id="IPR011765">
    <property type="entry name" value="Pept_M16_N"/>
</dbReference>
<dbReference type="InterPro" id="IPR032632">
    <property type="entry name" value="Peptidase_M16_M"/>
</dbReference>
<dbReference type="SUPFAM" id="SSF63411">
    <property type="entry name" value="LuxS/MPP-like metallohydrolase"/>
    <property type="match status" value="4"/>
</dbReference>
<organism evidence="10 11">
    <name type="scientific">Mycetomoellerius zeteki</name>
    <dbReference type="NCBI Taxonomy" id="64791"/>
    <lineage>
        <taxon>Eukaryota</taxon>
        <taxon>Metazoa</taxon>
        <taxon>Ecdysozoa</taxon>
        <taxon>Arthropoda</taxon>
        <taxon>Hexapoda</taxon>
        <taxon>Insecta</taxon>
        <taxon>Pterygota</taxon>
        <taxon>Neoptera</taxon>
        <taxon>Endopterygota</taxon>
        <taxon>Hymenoptera</taxon>
        <taxon>Apocrita</taxon>
        <taxon>Aculeata</taxon>
        <taxon>Formicoidea</taxon>
        <taxon>Formicidae</taxon>
        <taxon>Myrmicinae</taxon>
        <taxon>Mycetomoellerius</taxon>
    </lineage>
</organism>
<dbReference type="FunFam" id="3.30.830.10:FF:000005">
    <property type="entry name" value="nardilysin isoform X1"/>
    <property type="match status" value="1"/>
</dbReference>
<proteinExistence type="inferred from homology"/>
<dbReference type="Pfam" id="PF05193">
    <property type="entry name" value="Peptidase_M16_C"/>
    <property type="match status" value="1"/>
</dbReference>
<dbReference type="PANTHER" id="PTHR43690:SF18">
    <property type="entry name" value="INSULIN-DEGRADING ENZYME-RELATED"/>
    <property type="match status" value="1"/>
</dbReference>
<reference evidence="10 11" key="1">
    <citation type="submission" date="2015-09" db="EMBL/GenBank/DDBJ databases">
        <title>Trachymyrmex zeteki WGS genome.</title>
        <authorList>
            <person name="Nygaard S."/>
            <person name="Hu H."/>
            <person name="Boomsma J."/>
            <person name="Zhang G."/>
        </authorList>
    </citation>
    <scope>NUCLEOTIDE SEQUENCE [LARGE SCALE GENOMIC DNA]</scope>
    <source>
        <strain evidence="10">Tzet28-1</strain>
        <tissue evidence="10">Whole body</tissue>
    </source>
</reference>
<name>A0A151WYP9_9HYME</name>
<dbReference type="PANTHER" id="PTHR43690">
    <property type="entry name" value="NARDILYSIN"/>
    <property type="match status" value="1"/>
</dbReference>
<accession>A0A151WYP9</accession>
<dbReference type="STRING" id="64791.A0A151WYP9"/>
<keyword evidence="2" id="KW-0645">Protease</keyword>
<dbReference type="InterPro" id="IPR050626">
    <property type="entry name" value="Peptidase_M16"/>
</dbReference>
<evidence type="ECO:0000256" key="5">
    <source>
        <dbReference type="ARBA" id="ARBA00022833"/>
    </source>
</evidence>
<gene>
    <name evidence="10" type="ORF">ALC60_07741</name>
</gene>
<evidence type="ECO:0000256" key="3">
    <source>
        <dbReference type="ARBA" id="ARBA00022723"/>
    </source>
</evidence>
<feature type="domain" description="Peptidase M16 C-terminal" evidence="8">
    <location>
        <begin position="217"/>
        <end position="409"/>
    </location>
</feature>
<dbReference type="Pfam" id="PF00675">
    <property type="entry name" value="Peptidase_M16"/>
    <property type="match status" value="1"/>
</dbReference>
<dbReference type="GO" id="GO:0008237">
    <property type="term" value="F:metallopeptidase activity"/>
    <property type="evidence" value="ECO:0007669"/>
    <property type="project" value="UniProtKB-KW"/>
</dbReference>
<dbReference type="Proteomes" id="UP000075809">
    <property type="component" value="Unassembled WGS sequence"/>
</dbReference>
<evidence type="ECO:0000256" key="2">
    <source>
        <dbReference type="ARBA" id="ARBA00022670"/>
    </source>
</evidence>
<feature type="domain" description="Peptidase M16 N-terminal" evidence="7">
    <location>
        <begin position="58"/>
        <end position="191"/>
    </location>
</feature>
<dbReference type="EMBL" id="KQ982649">
    <property type="protein sequence ID" value="KYQ53014.1"/>
    <property type="molecule type" value="Genomic_DNA"/>
</dbReference>
<dbReference type="GO" id="GO:0046872">
    <property type="term" value="F:metal ion binding"/>
    <property type="evidence" value="ECO:0007669"/>
    <property type="project" value="UniProtKB-KW"/>
</dbReference>
<keyword evidence="3" id="KW-0479">Metal-binding</keyword>
<keyword evidence="6" id="KW-0482">Metalloprotease</keyword>
<keyword evidence="11" id="KW-1185">Reference proteome</keyword>
<dbReference type="Pfam" id="PF16187">
    <property type="entry name" value="Peptidase_M16_M"/>
    <property type="match status" value="1"/>
</dbReference>
<dbReference type="Gene3D" id="3.30.830.10">
    <property type="entry name" value="Metalloenzyme, LuxS/M16 peptidase-like"/>
    <property type="match status" value="4"/>
</dbReference>
<dbReference type="InterPro" id="IPR007863">
    <property type="entry name" value="Peptidase_M16_C"/>
</dbReference>
<evidence type="ECO:0000313" key="11">
    <source>
        <dbReference type="Proteomes" id="UP000075809"/>
    </source>
</evidence>
<evidence type="ECO:0000259" key="8">
    <source>
        <dbReference type="Pfam" id="PF05193"/>
    </source>
</evidence>
<dbReference type="AlphaFoldDB" id="A0A151WYP9"/>
<evidence type="ECO:0000256" key="1">
    <source>
        <dbReference type="ARBA" id="ARBA00007261"/>
    </source>
</evidence>
<evidence type="ECO:0000259" key="9">
    <source>
        <dbReference type="Pfam" id="PF16187"/>
    </source>
</evidence>
<comment type="similarity">
    <text evidence="1">Belongs to the peptidase M16 family.</text>
</comment>
<evidence type="ECO:0000256" key="4">
    <source>
        <dbReference type="ARBA" id="ARBA00022801"/>
    </source>
</evidence>
<sequence length="1012" mass="118845">MSDIAKRKKRNGVEYLERPVKSENDKKEYRVIRLPNGFTALLISNEHSKTSATQYPNEEDEEAHCSLCVGAGRFSNSLENPGIAYYFEKLLDYMGSEKYFQDSNSDISFDAFTSKCGGFTYALTDCENTTFYFRIQTKYLLSALDHFAAILIKPLKKDNFNLWRADVESERRIPSSSYRNRMEQLLSSFARTGHPACKFPKDNFITSQDNVDDNKLYEELVKFKRRHYSAHRIKLVVQASLPLDTMENNVSMCFSDVLNNGLPPDDFTQFKNDYFFDTPAFQQMYKVSYSHTFNRLQVTWPMPSLFDFYKSKPHQYISWIIEHKGKGSLTSYLRKKWNCEVTMYNNSFMPASCHYNFMHTSMYTLLNLTVILSYEGLQHLEEILNAIFSFINLLKETGPQKRIYDELRKIRENNFRFSEEDVAEFNVIDLSRSMHFYPSRDYITGNKLHFEYNAKDIQQCLNYLTPEAANIMIFTNKDFELNEVKEWSKTKYTDVEKSIVPQEWVEHWKSIEAPLDIHLPLPNTFLPSDYSLMSVPAAVPKYPKQLISDSTAEIWYHPYSKIRLPKCYMYFHLISSLGLLSPKNAALMDMYCDVLSFLLIEKLYPATAAGINYEISVTEKGITLKIYGFNDKMPFLLKTIEEYMVAYPMLVTRDLFEIVRVRRLEKYYDEFTNSAKLVSEVRLSILKVIHYTHVDMHAALREINFGEFTDFVKSFTQHLYIQCLIQSNITELDVIKNVGQFLKNIKCRPLINNAFQQMRVTRIPLGLNYCKLKIIDKSNSSNSKSVVTNYYQADVTSFELSMLIELMIFIMQDSLFFEPDGEFEHILYDNGNVNGILGYYITVCTRTDKYSTEYIDQSIEKCLTSFKEILEKLSEEDFDNYKESIKKAWHTCDVKHEVDRNWNEITKFEYMFDRFEKKKLALEDLKVDELRKWFDEHTLNGYSFRKLSIHMAGTAPKKEEVNEANYSAKDNEKMQHFALSYMIDDEQYRNVEDYKKKLYIYPMNEGSSQSAK</sequence>
<feature type="domain" description="Peptidase M16 middle/third" evidence="9">
    <location>
        <begin position="415"/>
        <end position="698"/>
    </location>
</feature>
<protein>
    <submittedName>
        <fullName evidence="10">Nardilysin</fullName>
    </submittedName>
</protein>
<evidence type="ECO:0000313" key="10">
    <source>
        <dbReference type="EMBL" id="KYQ53014.1"/>
    </source>
</evidence>